<feature type="compositionally biased region" description="Polar residues" evidence="2">
    <location>
        <begin position="768"/>
        <end position="780"/>
    </location>
</feature>
<feature type="region of interest" description="Disordered" evidence="2">
    <location>
        <begin position="299"/>
        <end position="355"/>
    </location>
</feature>
<sequence length="1004" mass="110042">MEASSSSTSATMVSSDPVSSLRAAALSTLKKSKRRKAAAVEKPIPVSLRPPPPSDSFQLDYGQEDNNVKTDPGRLVSEVSQVKEKSPTPIIDTQMREEGEISDEEGPPNIPMQIDDYGFQKSTKSPIPLKSVTPETYMNTTLHIRPTPPPLSPSPRSLSPEAQPTRAQLPAQLVRTRQHPPPALIDRLSLKPETFVPVFKKEEEVVKIPMLGVSEPDDTVDIGPDRVRPGIDLNQEDYDTVKGIILDLLGWGVPFEFLVDCGVSKEVIFYVFNELELRLPDDFDSSGLIPYTPETIAQIQQQPASMPPPPPPPEKETDLLEPRASPITEAPQTVSTPPAGPLESLSPVLESPQNTDLHDMEKQRRQVLLARKAAVQASRKQKQHVPAKTSVEISAEANDPMVTDSDNNDVAPYAVTETVEDFLNSLSAVKAPEPEPSAVLSVNPEAQSTSMNVEQQEQSITDQAIGLERDQVANGLNSAMSEHFSISSSFADPPPTSVGSSTSNFSYFSSSTPPTPVDVFPRRGSKRPVAADFVDFDPAPKRQEHMSHIERINGTGSITRRLTKGTTFQNINSRRCVIELSDSDSEEDEEAEDPLRRSQPQESSMQWRDKRTQPPPRKYSSPAPIKSVTSGTMSPSLEEKELEIRRLREWIAQREEETRLRKLALARSASATNLNNGGISTSVAQATPLKLEEVDIVISAESAPHVPGKEIQNIKPATPLPAAESPTDHAITQQQLQHTERSVDADQSSSPSTQMGSPTPPPALPKQDASTLEEFQSTSHDLPPQEEEVFSSYKSPFEFYPRLRNVADAMSSASQPLSPDFVSDLYPTSLSSLSPHSESVDAKSVDAAYHSYVHRPDLKPLKLATLGKNLDPSKRLCRYEVPGGGTCRDNGCEDIHLSRLEGANQLGTVEPNAVLSKSSFSSRNSLLFIIIVQYSMLFSVPDEDTAEYLFNVMPRSWLRQNNVASSSTIISAIRNVRQDIGANSLEYEDRVAKALQSLGPPPKT</sequence>
<dbReference type="EMBL" id="JAFIQS010000010">
    <property type="protein sequence ID" value="KAG5165251.1"/>
    <property type="molecule type" value="Genomic_DNA"/>
</dbReference>
<feature type="region of interest" description="Disordered" evidence="2">
    <location>
        <begin position="28"/>
        <end position="167"/>
    </location>
</feature>
<comment type="caution">
    <text evidence="3">The sequence shown here is derived from an EMBL/GenBank/DDBJ whole genome shotgun (WGS) entry which is preliminary data.</text>
</comment>
<feature type="region of interest" description="Disordered" evidence="2">
    <location>
        <begin position="1"/>
        <end position="20"/>
    </location>
</feature>
<evidence type="ECO:0000256" key="2">
    <source>
        <dbReference type="SAM" id="MobiDB-lite"/>
    </source>
</evidence>
<feature type="region of interest" description="Disordered" evidence="2">
    <location>
        <begin position="718"/>
        <end position="788"/>
    </location>
</feature>
<dbReference type="PANTHER" id="PTHR13037:SF24">
    <property type="entry name" value="POLYCOMB PROTEIN PCL-RELATED"/>
    <property type="match status" value="1"/>
</dbReference>
<dbReference type="PANTHER" id="PTHR13037">
    <property type="entry name" value="FORMIN"/>
    <property type="match status" value="1"/>
</dbReference>
<feature type="compositionally biased region" description="Polar residues" evidence="2">
    <location>
        <begin position="745"/>
        <end position="757"/>
    </location>
</feature>
<evidence type="ECO:0000256" key="1">
    <source>
        <dbReference type="ARBA" id="ARBA00022581"/>
    </source>
</evidence>
<keyword evidence="1" id="KW-0945">Host-virus interaction</keyword>
<feature type="region of interest" description="Disordered" evidence="2">
    <location>
        <begin position="579"/>
        <end position="638"/>
    </location>
</feature>
<evidence type="ECO:0008006" key="4">
    <source>
        <dbReference type="Google" id="ProtNLM"/>
    </source>
</evidence>
<feature type="compositionally biased region" description="Low complexity" evidence="2">
    <location>
        <begin position="1"/>
        <end position="15"/>
    </location>
</feature>
<organism evidence="3">
    <name type="scientific">Psilocybe cubensis</name>
    <name type="common">Psychedelic mushroom</name>
    <name type="synonym">Stropharia cubensis</name>
    <dbReference type="NCBI Taxonomy" id="181762"/>
    <lineage>
        <taxon>Eukaryota</taxon>
        <taxon>Fungi</taxon>
        <taxon>Dikarya</taxon>
        <taxon>Basidiomycota</taxon>
        <taxon>Agaricomycotina</taxon>
        <taxon>Agaricomycetes</taxon>
        <taxon>Agaricomycetidae</taxon>
        <taxon>Agaricales</taxon>
        <taxon>Agaricineae</taxon>
        <taxon>Strophariaceae</taxon>
        <taxon>Psilocybe</taxon>
    </lineage>
</organism>
<reference evidence="3" key="1">
    <citation type="submission" date="2021-02" db="EMBL/GenBank/DDBJ databases">
        <title>Psilocybe cubensis genome.</title>
        <authorList>
            <person name="Mckernan K.J."/>
            <person name="Crawford S."/>
            <person name="Trippe A."/>
            <person name="Kane L.T."/>
            <person name="Mclaughlin S."/>
        </authorList>
    </citation>
    <scope>NUCLEOTIDE SEQUENCE [LARGE SCALE GENOMIC DNA]</scope>
    <source>
        <strain evidence="3">MGC-MH-2018</strain>
    </source>
</reference>
<evidence type="ECO:0000313" key="3">
    <source>
        <dbReference type="EMBL" id="KAG5165251.1"/>
    </source>
</evidence>
<name>A0A8H7XPW5_PSICU</name>
<dbReference type="AlphaFoldDB" id="A0A8H7XPW5"/>
<gene>
    <name evidence="3" type="ORF">JR316_009947</name>
</gene>
<accession>A0A8H7XPW5</accession>
<feature type="compositionally biased region" description="Polar residues" evidence="2">
    <location>
        <begin position="133"/>
        <end position="142"/>
    </location>
</feature>
<feature type="compositionally biased region" description="Acidic residues" evidence="2">
    <location>
        <begin position="581"/>
        <end position="592"/>
    </location>
</feature>
<protein>
    <recommendedName>
        <fullName evidence="4">Zinc-finger domain-containing protein</fullName>
    </recommendedName>
</protein>
<proteinExistence type="predicted"/>